<evidence type="ECO:0000313" key="2">
    <source>
        <dbReference type="Proteomes" id="UP001153365"/>
    </source>
</evidence>
<reference evidence="1" key="1">
    <citation type="submission" date="2022-06" db="EMBL/GenBank/DDBJ databases">
        <authorList>
            <consortium name="SYNGENTA / RWTH Aachen University"/>
        </authorList>
    </citation>
    <scope>NUCLEOTIDE SEQUENCE</scope>
</reference>
<comment type="caution">
    <text evidence="1">The sequence shown here is derived from an EMBL/GenBank/DDBJ whole genome shotgun (WGS) entry which is preliminary data.</text>
</comment>
<name>A0AAV0ATB3_PHAPC</name>
<organism evidence="1 2">
    <name type="scientific">Phakopsora pachyrhizi</name>
    <name type="common">Asian soybean rust disease fungus</name>
    <dbReference type="NCBI Taxonomy" id="170000"/>
    <lineage>
        <taxon>Eukaryota</taxon>
        <taxon>Fungi</taxon>
        <taxon>Dikarya</taxon>
        <taxon>Basidiomycota</taxon>
        <taxon>Pucciniomycotina</taxon>
        <taxon>Pucciniomycetes</taxon>
        <taxon>Pucciniales</taxon>
        <taxon>Phakopsoraceae</taxon>
        <taxon>Phakopsora</taxon>
    </lineage>
</organism>
<protein>
    <submittedName>
        <fullName evidence="1">Uncharacterized protein</fullName>
    </submittedName>
</protein>
<evidence type="ECO:0000313" key="1">
    <source>
        <dbReference type="EMBL" id="CAH7671795.1"/>
    </source>
</evidence>
<dbReference type="Proteomes" id="UP001153365">
    <property type="component" value="Unassembled WGS sequence"/>
</dbReference>
<gene>
    <name evidence="1" type="ORF">PPACK8108_LOCUS6612</name>
</gene>
<sequence>MEEKPEIKLKSKIDWQIKGGLARNAGQWGRQGQPGLGSSLQGWVLGREGRAWLGFAGLGPRQVAVREGRAGLGSALLGWVLGRWQARQGRWGRQGQPGLGLALLGWVLGRWQSGRAGAAGARLGFARLGPRQVAVQLKRRIMCVTWLSGERQRLTRDEYSMGVMRYAVDNLNADSPYVYGQPRLVSSPGTLVIRILEANGLKLPNGVELPERIQHALATALGLVVRTGQTIGQAFIVNRSGGYPVSRMILTWVDDPNQLFTDHPLNPFQLRSSWMRLEISDSSKQYLKHFSLSISGSWAVWQARAGQVSRQAGFAGKVGLAWARLGFAGLGPRQVGRQGTWGRYLKPTNLLPAP</sequence>
<dbReference type="AlphaFoldDB" id="A0AAV0ATB3"/>
<accession>A0AAV0ATB3</accession>
<proteinExistence type="predicted"/>
<keyword evidence="2" id="KW-1185">Reference proteome</keyword>
<dbReference type="EMBL" id="CALTRL010001255">
    <property type="protein sequence ID" value="CAH7671795.1"/>
    <property type="molecule type" value="Genomic_DNA"/>
</dbReference>